<dbReference type="SUPFAM" id="SSF53067">
    <property type="entry name" value="Actin-like ATPase domain"/>
    <property type="match status" value="1"/>
</dbReference>
<comment type="subcellular location">
    <subcellularLocation>
        <location evidence="8">Cytoplasm</location>
    </subcellularLocation>
</comment>
<dbReference type="EC" id="2.3.1.234" evidence="8"/>
<dbReference type="Pfam" id="PF00814">
    <property type="entry name" value="TsaD"/>
    <property type="match status" value="1"/>
</dbReference>
<dbReference type="InterPro" id="IPR022450">
    <property type="entry name" value="TsaD"/>
</dbReference>
<dbReference type="GO" id="GO:0005506">
    <property type="term" value="F:iron ion binding"/>
    <property type="evidence" value="ECO:0007669"/>
    <property type="project" value="UniProtKB-UniRule"/>
</dbReference>
<dbReference type="NCBIfam" id="TIGR03723">
    <property type="entry name" value="T6A_TsaD_YgjD"/>
    <property type="match status" value="1"/>
</dbReference>
<evidence type="ECO:0000256" key="2">
    <source>
        <dbReference type="ARBA" id="ARBA00022679"/>
    </source>
</evidence>
<dbReference type="InterPro" id="IPR017860">
    <property type="entry name" value="Peptidase_M22_CS"/>
</dbReference>
<evidence type="ECO:0000259" key="10">
    <source>
        <dbReference type="Pfam" id="PF00814"/>
    </source>
</evidence>
<dbReference type="Proteomes" id="UP000199236">
    <property type="component" value="Unassembled WGS sequence"/>
</dbReference>
<dbReference type="PANTHER" id="PTHR11735">
    <property type="entry name" value="TRNA N6-ADENOSINE THREONYLCARBAMOYLTRANSFERASE"/>
    <property type="match status" value="1"/>
</dbReference>
<feature type="binding site" evidence="8">
    <location>
        <position position="158"/>
    </location>
    <ligand>
        <name>Fe cation</name>
        <dbReference type="ChEBI" id="CHEBI:24875"/>
    </ligand>
</feature>
<comment type="catalytic activity">
    <reaction evidence="7 8">
        <text>L-threonylcarbamoyladenylate + adenosine(37) in tRNA = N(6)-L-threonylcarbamoyladenosine(37) in tRNA + AMP + H(+)</text>
        <dbReference type="Rhea" id="RHEA:37059"/>
        <dbReference type="Rhea" id="RHEA-COMP:10162"/>
        <dbReference type="Rhea" id="RHEA-COMP:10163"/>
        <dbReference type="ChEBI" id="CHEBI:15378"/>
        <dbReference type="ChEBI" id="CHEBI:73682"/>
        <dbReference type="ChEBI" id="CHEBI:74411"/>
        <dbReference type="ChEBI" id="CHEBI:74418"/>
        <dbReference type="ChEBI" id="CHEBI:456215"/>
        <dbReference type="EC" id="2.3.1.234"/>
    </reaction>
</comment>
<feature type="domain" description="Gcp-like" evidence="10">
    <location>
        <begin position="66"/>
        <end position="357"/>
    </location>
</feature>
<keyword evidence="3 8" id="KW-0819">tRNA processing</keyword>
<evidence type="ECO:0000256" key="3">
    <source>
        <dbReference type="ARBA" id="ARBA00022694"/>
    </source>
</evidence>
<feature type="binding site" evidence="8">
    <location>
        <position position="322"/>
    </location>
    <ligand>
        <name>substrate</name>
    </ligand>
</feature>
<feature type="region of interest" description="Disordered" evidence="9">
    <location>
        <begin position="375"/>
        <end position="398"/>
    </location>
</feature>
<comment type="similarity">
    <text evidence="8">Belongs to the KAE1 / TsaD family.</text>
</comment>
<gene>
    <name evidence="8" type="primary">tsaD</name>
    <name evidence="11" type="ORF">SAMN04488056_10515</name>
</gene>
<dbReference type="STRING" id="655353.SAMN04488056_10515"/>
<accession>A0A1I5GJR3</accession>
<name>A0A1I5GJR3_9HYPH</name>
<dbReference type="PROSITE" id="PS01016">
    <property type="entry name" value="GLYCOPROTEASE"/>
    <property type="match status" value="1"/>
</dbReference>
<dbReference type="GO" id="GO:0005737">
    <property type="term" value="C:cytoplasm"/>
    <property type="evidence" value="ECO:0007669"/>
    <property type="project" value="UniProtKB-SubCell"/>
</dbReference>
<dbReference type="NCBIfam" id="TIGR00329">
    <property type="entry name" value="gcp_kae1"/>
    <property type="match status" value="1"/>
</dbReference>
<feature type="binding site" evidence="8">
    <location>
        <position position="226"/>
    </location>
    <ligand>
        <name>substrate</name>
    </ligand>
</feature>
<evidence type="ECO:0000256" key="5">
    <source>
        <dbReference type="ARBA" id="ARBA00023004"/>
    </source>
</evidence>
<keyword evidence="6 8" id="KW-0012">Acyltransferase</keyword>
<dbReference type="PRINTS" id="PR00789">
    <property type="entry name" value="OSIALOPTASE"/>
</dbReference>
<keyword evidence="2 8" id="KW-0808">Transferase</keyword>
<dbReference type="Gene3D" id="3.30.420.40">
    <property type="match status" value="2"/>
</dbReference>
<sequence>MISLCSKSQAMRHVAASIAFEGHNKGNKVVRAMIVLGIETSCDETAAAVVRRYDDTSGDERSGQGEILSNVVLSQIEDHAAYGGVVPEIAARAHVEALDGIIKTAMAEAGMRFDQLDAVAATSGPGLIGGVLIGLMSAKAIAAAHDLPLIAVNHLEGHALTARLTNNAPFPHLILLVSGGHSQILLVKGVGDYERWGTTIDDALGEAFDKTAKLLGLPYPGGPEVEKAALNGDSKRFALPRSMKGRDGYDFSFSGLKSAVRREAEKIAPLSDQDIADLCASFQAAICDILADRIDKALVTFSERFPEKKEPQLVVAGGVASNKAIRATLDTVLAKRGAKLVAPPIKLCTDNGVMIAWAGAERFALGMSDPLDAPARPRWPLDKDAQAKIGAGRKGAKA</sequence>
<keyword evidence="1 8" id="KW-0963">Cytoplasm</keyword>
<protein>
    <recommendedName>
        <fullName evidence="8">tRNA N6-adenosine threonylcarbamoyltransferase</fullName>
        <ecNumber evidence="8">2.3.1.234</ecNumber>
    </recommendedName>
    <alternativeName>
        <fullName evidence="8">N6-L-threonylcarbamoyladenine synthase</fullName>
        <shortName evidence="8">t(6)A synthase</shortName>
    </alternativeName>
    <alternativeName>
        <fullName evidence="8">t(6)A37 threonylcarbamoyladenosine biosynthesis protein TsaD</fullName>
    </alternativeName>
    <alternativeName>
        <fullName evidence="8">tRNA threonylcarbamoyladenosine biosynthesis protein TsaD</fullName>
    </alternativeName>
</protein>
<dbReference type="InterPro" id="IPR043129">
    <property type="entry name" value="ATPase_NBD"/>
</dbReference>
<keyword evidence="4 8" id="KW-0479">Metal-binding</keyword>
<keyword evidence="5 8" id="KW-0408">Iron</keyword>
<dbReference type="InterPro" id="IPR000905">
    <property type="entry name" value="Gcp-like_dom"/>
</dbReference>
<dbReference type="PANTHER" id="PTHR11735:SF6">
    <property type="entry name" value="TRNA N6-ADENOSINE THREONYLCARBAMOYLTRANSFERASE, MITOCHONDRIAL"/>
    <property type="match status" value="1"/>
</dbReference>
<dbReference type="EMBL" id="FOVR01000005">
    <property type="protein sequence ID" value="SFO36235.1"/>
    <property type="molecule type" value="Genomic_DNA"/>
</dbReference>
<evidence type="ECO:0000256" key="9">
    <source>
        <dbReference type="SAM" id="MobiDB-lite"/>
    </source>
</evidence>
<dbReference type="AlphaFoldDB" id="A0A1I5GJR3"/>
<evidence type="ECO:0000256" key="4">
    <source>
        <dbReference type="ARBA" id="ARBA00022723"/>
    </source>
</evidence>
<dbReference type="GO" id="GO:0002949">
    <property type="term" value="P:tRNA threonylcarbamoyladenosine modification"/>
    <property type="evidence" value="ECO:0007669"/>
    <property type="project" value="UniProtKB-UniRule"/>
</dbReference>
<dbReference type="FunFam" id="3.30.420.40:FF:000012">
    <property type="entry name" value="tRNA N6-adenosine threonylcarbamoyltransferase"/>
    <property type="match status" value="1"/>
</dbReference>
<reference evidence="11 12" key="1">
    <citation type="submission" date="2016-10" db="EMBL/GenBank/DDBJ databases">
        <authorList>
            <person name="de Groot N.N."/>
        </authorList>
    </citation>
    <scope>NUCLEOTIDE SEQUENCE [LARGE SCALE GENOMIC DNA]</scope>
    <source>
        <strain evidence="11 12">CGMCC 1.9157</strain>
    </source>
</reference>
<feature type="binding site" evidence="8">
    <location>
        <position position="209"/>
    </location>
    <ligand>
        <name>substrate</name>
    </ligand>
</feature>
<comment type="function">
    <text evidence="8">Required for the formation of a threonylcarbamoyl group on adenosine at position 37 (t(6)A37) in tRNAs that read codons beginning with adenine. Is involved in the transfer of the threonylcarbamoyl moiety of threonylcarbamoyl-AMP (TC-AMP) to the N6 group of A37, together with TsaE and TsaB. TsaD likely plays a direct catalytic role in this reaction.</text>
</comment>
<feature type="binding site" evidence="8">
    <location>
        <position position="154"/>
    </location>
    <ligand>
        <name>Fe cation</name>
        <dbReference type="ChEBI" id="CHEBI:24875"/>
    </ligand>
</feature>
<evidence type="ECO:0000313" key="12">
    <source>
        <dbReference type="Proteomes" id="UP000199236"/>
    </source>
</evidence>
<feature type="binding site" evidence="8">
    <location>
        <begin position="176"/>
        <end position="180"/>
    </location>
    <ligand>
        <name>substrate</name>
    </ligand>
</feature>
<feature type="binding site" evidence="8">
    <location>
        <position position="222"/>
    </location>
    <ligand>
        <name>substrate</name>
    </ligand>
</feature>
<comment type="cofactor">
    <cofactor evidence="8">
        <name>Fe(2+)</name>
        <dbReference type="ChEBI" id="CHEBI:29033"/>
    </cofactor>
    <text evidence="8">Binds 1 Fe(2+) ion per subunit.</text>
</comment>
<evidence type="ECO:0000313" key="11">
    <source>
        <dbReference type="EMBL" id="SFO36235.1"/>
    </source>
</evidence>
<dbReference type="FunFam" id="3.30.420.40:FF:000040">
    <property type="entry name" value="tRNA N6-adenosine threonylcarbamoyltransferase"/>
    <property type="match status" value="1"/>
</dbReference>
<keyword evidence="12" id="KW-1185">Reference proteome</keyword>
<evidence type="ECO:0000256" key="6">
    <source>
        <dbReference type="ARBA" id="ARBA00023315"/>
    </source>
</evidence>
<dbReference type="InterPro" id="IPR017861">
    <property type="entry name" value="KAE1/TsaD"/>
</dbReference>
<evidence type="ECO:0000256" key="1">
    <source>
        <dbReference type="ARBA" id="ARBA00022490"/>
    </source>
</evidence>
<dbReference type="HAMAP" id="MF_01445">
    <property type="entry name" value="TsaD"/>
    <property type="match status" value="1"/>
</dbReference>
<organism evidence="11 12">
    <name type="scientific">Cohaesibacter marisflavi</name>
    <dbReference type="NCBI Taxonomy" id="655353"/>
    <lineage>
        <taxon>Bacteria</taxon>
        <taxon>Pseudomonadati</taxon>
        <taxon>Pseudomonadota</taxon>
        <taxon>Alphaproteobacteria</taxon>
        <taxon>Hyphomicrobiales</taxon>
        <taxon>Cohaesibacteraceae</taxon>
    </lineage>
</organism>
<evidence type="ECO:0000256" key="8">
    <source>
        <dbReference type="HAMAP-Rule" id="MF_01445"/>
    </source>
</evidence>
<proteinExistence type="inferred from homology"/>
<dbReference type="CDD" id="cd24133">
    <property type="entry name" value="ASKHA_NBD_TsaD_bac"/>
    <property type="match status" value="1"/>
</dbReference>
<evidence type="ECO:0000256" key="7">
    <source>
        <dbReference type="ARBA" id="ARBA00048117"/>
    </source>
</evidence>
<dbReference type="GO" id="GO:0061711">
    <property type="term" value="F:tRNA N(6)-L-threonylcarbamoyladenine synthase activity"/>
    <property type="evidence" value="ECO:0007669"/>
    <property type="project" value="UniProtKB-EC"/>
</dbReference>
<feature type="binding site" evidence="8">
    <location>
        <position position="350"/>
    </location>
    <ligand>
        <name>Fe cation</name>
        <dbReference type="ChEBI" id="CHEBI:24875"/>
    </ligand>
</feature>